<gene>
    <name evidence="2" type="ORF">NliqN6_4194</name>
</gene>
<accession>A0A8H3YH25</accession>
<proteinExistence type="predicted"/>
<protein>
    <submittedName>
        <fullName evidence="2">Uncharacterized protein</fullName>
    </submittedName>
</protein>
<keyword evidence="3" id="KW-1185">Reference proteome</keyword>
<reference evidence="2" key="1">
    <citation type="submission" date="2020-07" db="EMBL/GenBank/DDBJ databases">
        <title>Draft Genome Sequence of a Deep-Sea Yeast, Naganishia (Cryptococcus) liquefaciens strain N6.</title>
        <authorList>
            <person name="Han Y.W."/>
            <person name="Kajitani R."/>
            <person name="Morimoto H."/>
            <person name="Parhat M."/>
            <person name="Tsubouchi H."/>
            <person name="Bakenova O."/>
            <person name="Ogata M."/>
            <person name="Argunhan B."/>
            <person name="Aoki R."/>
            <person name="Kajiwara S."/>
            <person name="Itoh T."/>
            <person name="Iwasaki H."/>
        </authorList>
    </citation>
    <scope>NUCLEOTIDE SEQUENCE</scope>
    <source>
        <strain evidence="2">N6</strain>
    </source>
</reference>
<feature type="region of interest" description="Disordered" evidence="1">
    <location>
        <begin position="257"/>
        <end position="276"/>
    </location>
</feature>
<comment type="caution">
    <text evidence="2">The sequence shown here is derived from an EMBL/GenBank/DDBJ whole genome shotgun (WGS) entry which is preliminary data.</text>
</comment>
<feature type="compositionally biased region" description="Polar residues" evidence="1">
    <location>
        <begin position="1"/>
        <end position="10"/>
    </location>
</feature>
<evidence type="ECO:0000313" key="2">
    <source>
        <dbReference type="EMBL" id="GHJ87792.1"/>
    </source>
</evidence>
<dbReference type="OrthoDB" id="2591357at2759"/>
<feature type="region of interest" description="Disordered" evidence="1">
    <location>
        <begin position="1"/>
        <end position="114"/>
    </location>
</feature>
<organism evidence="2 3">
    <name type="scientific">Naganishia liquefaciens</name>
    <dbReference type="NCBI Taxonomy" id="104408"/>
    <lineage>
        <taxon>Eukaryota</taxon>
        <taxon>Fungi</taxon>
        <taxon>Dikarya</taxon>
        <taxon>Basidiomycota</taxon>
        <taxon>Agaricomycotina</taxon>
        <taxon>Tremellomycetes</taxon>
        <taxon>Filobasidiales</taxon>
        <taxon>Filobasidiaceae</taxon>
        <taxon>Naganishia</taxon>
    </lineage>
</organism>
<feature type="compositionally biased region" description="Polar residues" evidence="1">
    <location>
        <begin position="90"/>
        <end position="101"/>
    </location>
</feature>
<feature type="compositionally biased region" description="Polar residues" evidence="1">
    <location>
        <begin position="171"/>
        <end position="186"/>
    </location>
</feature>
<dbReference type="AlphaFoldDB" id="A0A8H3YH25"/>
<evidence type="ECO:0000256" key="1">
    <source>
        <dbReference type="SAM" id="MobiDB-lite"/>
    </source>
</evidence>
<feature type="region of interest" description="Disordered" evidence="1">
    <location>
        <begin position="171"/>
        <end position="225"/>
    </location>
</feature>
<name>A0A8H3YH25_9TREE</name>
<sequence>MKRSLPSTSSNKRKQQDAFGDTSAFFPSKGHDTVQPNGLVESAQKHASAARNQAATSEVLRGIRPRQSTSAKPQSLMAFSTVARLDKPQGQHNSLSETPSKASRLASPGLPKPSGFKLPTASITSLQSYISGPTVARGISTSKVNAGMSPLPSVMTPLSGLKAIGGVLKTDAQSPSTNLSRVQSLHSLPWDSDRSTSVKPESPLFPEAFSQQDSSRSKAQRNDDRNSLTRYLTRLVSKQQAASSLFLANLSLSTSNQTSRSRATGAETPEASGSAQIGPTSLFSTADIVVVVQYPLLPVQHTSPLFQCQVFSTGRNRSVRFLSVEVSDPILVSFSGNVTSGTGNLRGHIEPNRLASTMKQMQMHDIKGHPRKEIMAGIWEPWQEVSLGVEDGVGMPRVVLLCSRFVIMEM</sequence>
<evidence type="ECO:0000313" key="3">
    <source>
        <dbReference type="Proteomes" id="UP000620104"/>
    </source>
</evidence>
<dbReference type="EMBL" id="BLZA01000023">
    <property type="protein sequence ID" value="GHJ87792.1"/>
    <property type="molecule type" value="Genomic_DNA"/>
</dbReference>
<dbReference type="Proteomes" id="UP000620104">
    <property type="component" value="Unassembled WGS sequence"/>
</dbReference>